<dbReference type="Pfam" id="PF13488">
    <property type="entry name" value="Gly-zipper_Omp"/>
    <property type="match status" value="1"/>
</dbReference>
<accession>F8NC17</accession>
<feature type="chain" id="PRO_5003381127" evidence="5">
    <location>
        <begin position="27"/>
        <end position="234"/>
    </location>
</feature>
<dbReference type="OrthoDB" id="9782229at2"/>
<dbReference type="Pfam" id="PF00691">
    <property type="entry name" value="OmpA"/>
    <property type="match status" value="1"/>
</dbReference>
<name>F8NC17_9BACT</name>
<evidence type="ECO:0000313" key="7">
    <source>
        <dbReference type="EMBL" id="EGN56984.1"/>
    </source>
</evidence>
<dbReference type="SUPFAM" id="SSF103088">
    <property type="entry name" value="OmpA-like"/>
    <property type="match status" value="1"/>
</dbReference>
<dbReference type="STRING" id="688246.Premu_1571"/>
<comment type="subcellular location">
    <subcellularLocation>
        <location evidence="1">Cell outer membrane</location>
    </subcellularLocation>
</comment>
<dbReference type="Proteomes" id="UP000002772">
    <property type="component" value="Unassembled WGS sequence"/>
</dbReference>
<reference evidence="8" key="1">
    <citation type="journal article" date="2011" name="Stand. Genomic Sci.">
        <title>Non-contiguous finished genome sequence of the opportunistic oral pathogen Prevotella multisaccharivorax type strain (PPPA20).</title>
        <authorList>
            <person name="Pati A."/>
            <person name="Gronow S."/>
            <person name="Lu M."/>
            <person name="Lapidus A."/>
            <person name="Nolan M."/>
            <person name="Lucas S."/>
            <person name="Hammon N."/>
            <person name="Deshpande S."/>
            <person name="Cheng J.F."/>
            <person name="Tapia R."/>
            <person name="Han C."/>
            <person name="Goodwin L."/>
            <person name="Pitluck S."/>
            <person name="Liolios K."/>
            <person name="Pagani I."/>
            <person name="Mavromatis K."/>
            <person name="Mikhailova N."/>
            <person name="Huntemann M."/>
            <person name="Chen A."/>
            <person name="Palaniappan K."/>
            <person name="Land M."/>
            <person name="Hauser L."/>
            <person name="Detter J.C."/>
            <person name="Brambilla E.M."/>
            <person name="Rohde M."/>
            <person name="Goker M."/>
            <person name="Woyke T."/>
            <person name="Bristow J."/>
            <person name="Eisen J.A."/>
            <person name="Markowitz V."/>
            <person name="Hugenholtz P."/>
            <person name="Kyrpides N.C."/>
            <person name="Klenk H.P."/>
            <person name="Ivanova N."/>
        </authorList>
    </citation>
    <scope>NUCLEOTIDE SEQUENCE [LARGE SCALE GENOMIC DNA]</scope>
    <source>
        <strain evidence="8">DSM 17128</strain>
    </source>
</reference>
<evidence type="ECO:0000256" key="5">
    <source>
        <dbReference type="SAM" id="SignalP"/>
    </source>
</evidence>
<dbReference type="PANTHER" id="PTHR30329">
    <property type="entry name" value="STATOR ELEMENT OF FLAGELLAR MOTOR COMPLEX"/>
    <property type="match status" value="1"/>
</dbReference>
<dbReference type="AlphaFoldDB" id="F8NC17"/>
<organism evidence="7 8">
    <name type="scientific">Hallella multisaccharivorax DSM 17128</name>
    <dbReference type="NCBI Taxonomy" id="688246"/>
    <lineage>
        <taxon>Bacteria</taxon>
        <taxon>Pseudomonadati</taxon>
        <taxon>Bacteroidota</taxon>
        <taxon>Bacteroidia</taxon>
        <taxon>Bacteroidales</taxon>
        <taxon>Prevotellaceae</taxon>
        <taxon>Hallella</taxon>
    </lineage>
</organism>
<dbReference type="eggNOG" id="COG2885">
    <property type="taxonomic scope" value="Bacteria"/>
</dbReference>
<dbReference type="Gene3D" id="3.30.1330.60">
    <property type="entry name" value="OmpA-like domain"/>
    <property type="match status" value="1"/>
</dbReference>
<keyword evidence="3" id="KW-0998">Cell outer membrane</keyword>
<feature type="domain" description="OmpA-like" evidence="6">
    <location>
        <begin position="103"/>
        <end position="222"/>
    </location>
</feature>
<evidence type="ECO:0000256" key="1">
    <source>
        <dbReference type="ARBA" id="ARBA00004442"/>
    </source>
</evidence>
<dbReference type="PROSITE" id="PS51257">
    <property type="entry name" value="PROKAR_LIPOPROTEIN"/>
    <property type="match status" value="1"/>
</dbReference>
<keyword evidence="2 4" id="KW-0472">Membrane</keyword>
<evidence type="ECO:0000259" key="6">
    <source>
        <dbReference type="PROSITE" id="PS51123"/>
    </source>
</evidence>
<dbReference type="PROSITE" id="PS51123">
    <property type="entry name" value="OMPA_2"/>
    <property type="match status" value="1"/>
</dbReference>
<evidence type="ECO:0000256" key="3">
    <source>
        <dbReference type="ARBA" id="ARBA00023237"/>
    </source>
</evidence>
<dbReference type="GO" id="GO:0009279">
    <property type="term" value="C:cell outer membrane"/>
    <property type="evidence" value="ECO:0007669"/>
    <property type="project" value="UniProtKB-SubCell"/>
</dbReference>
<dbReference type="InterPro" id="IPR050330">
    <property type="entry name" value="Bact_OuterMem_StrucFunc"/>
</dbReference>
<dbReference type="CDD" id="cd07185">
    <property type="entry name" value="OmpA_C-like"/>
    <property type="match status" value="1"/>
</dbReference>
<evidence type="ECO:0000256" key="2">
    <source>
        <dbReference type="ARBA" id="ARBA00023136"/>
    </source>
</evidence>
<sequence length="234" mass="23697">MKNAKSIALGMCMLTLVGGTSLTSCATKQGTGTLVGGGAGAALGSVIGGILGHGKGAAVGAAIGGAVGSGAGALIGHHMDKVAEQARQVENAKVETVTDANGLKAVKVTFDNGILFKLGKYDLQSGAIKDLTQFSKVLKNNPTCSVDIQGYASSDGSDEVNLKLSQNRANSVKNFLVGNCSVPSSQIKNAVGYGESNLVTNADGTENRSASRRVEVYLYASQAMVDAANNGTLK</sequence>
<protein>
    <submittedName>
        <fullName evidence="7">OmpA/MotB domain protein</fullName>
    </submittedName>
</protein>
<dbReference type="EMBL" id="GL945017">
    <property type="protein sequence ID" value="EGN56984.1"/>
    <property type="molecule type" value="Genomic_DNA"/>
</dbReference>
<dbReference type="InterPro" id="IPR006665">
    <property type="entry name" value="OmpA-like"/>
</dbReference>
<proteinExistence type="predicted"/>
<keyword evidence="8" id="KW-1185">Reference proteome</keyword>
<dbReference type="InterPro" id="IPR036737">
    <property type="entry name" value="OmpA-like_sf"/>
</dbReference>
<dbReference type="PANTHER" id="PTHR30329:SF21">
    <property type="entry name" value="LIPOPROTEIN YIAD-RELATED"/>
    <property type="match status" value="1"/>
</dbReference>
<gene>
    <name evidence="7" type="ORF">Premu_1571</name>
</gene>
<dbReference type="RefSeq" id="WP_007574335.1">
    <property type="nucleotide sequence ID" value="NZ_BPTS01000001.1"/>
</dbReference>
<dbReference type="HOGENOM" id="CLU_016890_6_0_10"/>
<evidence type="ECO:0000256" key="4">
    <source>
        <dbReference type="PROSITE-ProRule" id="PRU00473"/>
    </source>
</evidence>
<evidence type="ECO:0000313" key="8">
    <source>
        <dbReference type="Proteomes" id="UP000002772"/>
    </source>
</evidence>
<keyword evidence="5" id="KW-0732">Signal</keyword>
<dbReference type="PRINTS" id="PR01021">
    <property type="entry name" value="OMPADOMAIN"/>
</dbReference>
<feature type="signal peptide" evidence="5">
    <location>
        <begin position="1"/>
        <end position="26"/>
    </location>
</feature>
<dbReference type="InterPro" id="IPR006664">
    <property type="entry name" value="OMP_bac"/>
</dbReference>
<dbReference type="InterPro" id="IPR039567">
    <property type="entry name" value="Gly-zipper"/>
</dbReference>